<dbReference type="InterPro" id="IPR050483">
    <property type="entry name" value="CoA-transferase_III_domain"/>
</dbReference>
<dbReference type="InterPro" id="IPR044855">
    <property type="entry name" value="CoA-Trfase_III_dom3_sf"/>
</dbReference>
<feature type="non-terminal residue" evidence="2">
    <location>
        <position position="1"/>
    </location>
</feature>
<evidence type="ECO:0008006" key="3">
    <source>
        <dbReference type="Google" id="ProtNLM"/>
    </source>
</evidence>
<dbReference type="InterPro" id="IPR023606">
    <property type="entry name" value="CoA-Trfase_III_dom_1_sf"/>
</dbReference>
<organism evidence="2">
    <name type="scientific">marine sediment metagenome</name>
    <dbReference type="NCBI Taxonomy" id="412755"/>
    <lineage>
        <taxon>unclassified sequences</taxon>
        <taxon>metagenomes</taxon>
        <taxon>ecological metagenomes</taxon>
    </lineage>
</organism>
<dbReference type="Gene3D" id="3.30.1540.10">
    <property type="entry name" value="formyl-coa transferase, domain 3"/>
    <property type="match status" value="1"/>
</dbReference>
<dbReference type="EMBL" id="BARS01053865">
    <property type="protein sequence ID" value="GAG43455.1"/>
    <property type="molecule type" value="Genomic_DNA"/>
</dbReference>
<gene>
    <name evidence="2" type="ORF">S01H1_79844</name>
</gene>
<sequence length="224" mass="25587">YCTQARSGMMSIASDPDGPPKLVPGYIGDTMGAIMTSYGVLAALVARDQLGIGQQIEASAIGSLAFLESLNITAYMHFGQQLPKYEREKAPMPLWNHYMCSDNKWIAIALIQSDKYWHEFCEVLDKGFFENDPQFETERKREENSQRLISLLDKIFITRSRKDWLKRFREKGDFVIAPVNTLEDLIADPQMLENNYILKYEHPDLGSIKMVGFPVRMKKTPVSP</sequence>
<dbReference type="Pfam" id="PF02515">
    <property type="entry name" value="CoA_transf_3"/>
    <property type="match status" value="1"/>
</dbReference>
<dbReference type="InterPro" id="IPR003673">
    <property type="entry name" value="CoA-Trfase_fam_III"/>
</dbReference>
<feature type="non-terminal residue" evidence="2">
    <location>
        <position position="224"/>
    </location>
</feature>
<dbReference type="SUPFAM" id="SSF89796">
    <property type="entry name" value="CoA-transferase family III (CaiB/BaiF)"/>
    <property type="match status" value="1"/>
</dbReference>
<dbReference type="GO" id="GO:0008410">
    <property type="term" value="F:CoA-transferase activity"/>
    <property type="evidence" value="ECO:0007669"/>
    <property type="project" value="TreeGrafter"/>
</dbReference>
<evidence type="ECO:0000256" key="1">
    <source>
        <dbReference type="ARBA" id="ARBA00022679"/>
    </source>
</evidence>
<dbReference type="Gene3D" id="3.40.50.10540">
    <property type="entry name" value="Crotonobetainyl-coa:carnitine coa-transferase, domain 1"/>
    <property type="match status" value="1"/>
</dbReference>
<accession>X0XJX3</accession>
<proteinExistence type="predicted"/>
<evidence type="ECO:0000313" key="2">
    <source>
        <dbReference type="EMBL" id="GAG43455.1"/>
    </source>
</evidence>
<protein>
    <recommendedName>
        <fullName evidence="3">CoA transferase</fullName>
    </recommendedName>
</protein>
<comment type="caution">
    <text evidence="2">The sequence shown here is derived from an EMBL/GenBank/DDBJ whole genome shotgun (WGS) entry which is preliminary data.</text>
</comment>
<keyword evidence="1" id="KW-0808">Transferase</keyword>
<dbReference type="AlphaFoldDB" id="X0XJX3"/>
<dbReference type="PANTHER" id="PTHR48207:SF3">
    <property type="entry name" value="SUCCINATE--HYDROXYMETHYLGLUTARATE COA-TRANSFERASE"/>
    <property type="match status" value="1"/>
</dbReference>
<dbReference type="PANTHER" id="PTHR48207">
    <property type="entry name" value="SUCCINATE--HYDROXYMETHYLGLUTARATE COA-TRANSFERASE"/>
    <property type="match status" value="1"/>
</dbReference>
<reference evidence="2" key="1">
    <citation type="journal article" date="2014" name="Front. Microbiol.">
        <title>High frequency of phylogenetically diverse reductive dehalogenase-homologous genes in deep subseafloor sedimentary metagenomes.</title>
        <authorList>
            <person name="Kawai M."/>
            <person name="Futagami T."/>
            <person name="Toyoda A."/>
            <person name="Takaki Y."/>
            <person name="Nishi S."/>
            <person name="Hori S."/>
            <person name="Arai W."/>
            <person name="Tsubouchi T."/>
            <person name="Morono Y."/>
            <person name="Uchiyama I."/>
            <person name="Ito T."/>
            <person name="Fujiyama A."/>
            <person name="Inagaki F."/>
            <person name="Takami H."/>
        </authorList>
    </citation>
    <scope>NUCLEOTIDE SEQUENCE</scope>
    <source>
        <strain evidence="2">Expedition CK06-06</strain>
    </source>
</reference>
<name>X0XJX3_9ZZZZ</name>